<evidence type="ECO:0000313" key="3">
    <source>
        <dbReference type="EMBL" id="GAD77940.1"/>
    </source>
</evidence>
<dbReference type="Gene3D" id="3.40.50.720">
    <property type="entry name" value="NAD(P)-binding Rossmann-like Domain"/>
    <property type="match status" value="1"/>
</dbReference>
<keyword evidence="4" id="KW-1185">Reference proteome</keyword>
<gene>
    <name evidence="3" type="ORF">VAZ01S_101_00070</name>
</gene>
<dbReference type="EMBL" id="BATL01000101">
    <property type="protein sequence ID" value="GAD77940.1"/>
    <property type="molecule type" value="Genomic_DNA"/>
</dbReference>
<dbReference type="PANTHER" id="PTHR24321">
    <property type="entry name" value="DEHYDROGENASES, SHORT CHAIN"/>
    <property type="match status" value="1"/>
</dbReference>
<dbReference type="STRING" id="1219077.VAZ01S_101_00070"/>
<dbReference type="AlphaFoldDB" id="U3AW02"/>
<dbReference type="PROSITE" id="PS00061">
    <property type="entry name" value="ADH_SHORT"/>
    <property type="match status" value="1"/>
</dbReference>
<comment type="similarity">
    <text evidence="1">Belongs to the short-chain dehydrogenases/reductases (SDR) family.</text>
</comment>
<dbReference type="Pfam" id="PF00106">
    <property type="entry name" value="adh_short"/>
    <property type="match status" value="1"/>
</dbReference>
<dbReference type="PANTHER" id="PTHR24321:SF8">
    <property type="entry name" value="ESTRADIOL 17-BETA-DEHYDROGENASE 8-RELATED"/>
    <property type="match status" value="1"/>
</dbReference>
<organism evidence="3 4">
    <name type="scientific">Vibrio azureus NBRC 104587</name>
    <dbReference type="NCBI Taxonomy" id="1219077"/>
    <lineage>
        <taxon>Bacteria</taxon>
        <taxon>Pseudomonadati</taxon>
        <taxon>Pseudomonadota</taxon>
        <taxon>Gammaproteobacteria</taxon>
        <taxon>Vibrionales</taxon>
        <taxon>Vibrionaceae</taxon>
        <taxon>Vibrio</taxon>
    </lineage>
</organism>
<dbReference type="PRINTS" id="PR01397">
    <property type="entry name" value="DHBDHDRGNASE"/>
</dbReference>
<protein>
    <submittedName>
        <fullName evidence="3">Putative 2,3-dihydro-2,3-dihydroxybenzoate dehydrogenase</fullName>
    </submittedName>
</protein>
<dbReference type="SUPFAM" id="SSF51735">
    <property type="entry name" value="NAD(P)-binding Rossmann-fold domains"/>
    <property type="match status" value="1"/>
</dbReference>
<accession>U3AW02</accession>
<dbReference type="InterPro" id="IPR003560">
    <property type="entry name" value="DHB_DH"/>
</dbReference>
<evidence type="ECO:0000313" key="4">
    <source>
        <dbReference type="Proteomes" id="UP000016567"/>
    </source>
</evidence>
<dbReference type="GO" id="GO:0019290">
    <property type="term" value="P:siderophore biosynthetic process"/>
    <property type="evidence" value="ECO:0007669"/>
    <property type="project" value="InterPro"/>
</dbReference>
<dbReference type="InterPro" id="IPR020904">
    <property type="entry name" value="Sc_DH/Rdtase_CS"/>
</dbReference>
<evidence type="ECO:0000256" key="2">
    <source>
        <dbReference type="ARBA" id="ARBA00023002"/>
    </source>
</evidence>
<dbReference type="GO" id="GO:0008667">
    <property type="term" value="F:2,3-dihydro-2,3-dihydroxybenzoate dehydrogenase activity"/>
    <property type="evidence" value="ECO:0007669"/>
    <property type="project" value="InterPro"/>
</dbReference>
<dbReference type="Proteomes" id="UP000016567">
    <property type="component" value="Unassembled WGS sequence"/>
</dbReference>
<keyword evidence="2" id="KW-0560">Oxidoreductase</keyword>
<reference evidence="3 4" key="1">
    <citation type="submission" date="2013-09" db="EMBL/GenBank/DDBJ databases">
        <title>Whole genome shotgun sequence of Vibrio azureus NBRC 104587.</title>
        <authorList>
            <person name="Isaki S."/>
            <person name="Hosoyama A."/>
            <person name="Numata M."/>
            <person name="Hashimoto M."/>
            <person name="Hosoyama Y."/>
            <person name="Tsuchikane K."/>
            <person name="Noguchi M."/>
            <person name="Hirakata S."/>
            <person name="Ichikawa N."/>
            <person name="Ohji S."/>
            <person name="Yamazoe A."/>
            <person name="Fujita N."/>
        </authorList>
    </citation>
    <scope>NUCLEOTIDE SEQUENCE [LARGE SCALE GENOMIC DNA]</scope>
    <source>
        <strain evidence="3 4">NBRC 104587</strain>
    </source>
</reference>
<evidence type="ECO:0000256" key="1">
    <source>
        <dbReference type="ARBA" id="ARBA00006484"/>
    </source>
</evidence>
<name>U3AW02_9VIBR</name>
<comment type="caution">
    <text evidence="3">The sequence shown here is derived from an EMBL/GenBank/DDBJ whole genome shotgun (WGS) entry which is preliminary data.</text>
</comment>
<dbReference type="InterPro" id="IPR002347">
    <property type="entry name" value="SDR_fam"/>
</dbReference>
<sequence length="286" mass="31615">MNTNHYHPGEQENYDRKSLRGQFMQENPSIFADKLCLVTGAGQGIGLSCTKRLLAQGARVIACDLDRSTLEELYVSLSKVQQDRTTLLPFDLSDWHSIQSACQYLLQDKLLPTHIVMCAGTLSISSALELKPEALDNIINVNLKGTLLLTQQLVKMLVDHNLKGSVVVIGSNAADTPRVNMSAYCASKAGIHMWVKCLAQEVAQYGIRCNIVSPGSTRTPMQTQLWNKEHAERDVIQGDLNCRRLGIPLNKIAEPEEITDAIEFLLSDKASHITMHDLRVDGGATF</sequence>
<dbReference type="eggNOG" id="COG1028">
    <property type="taxonomic scope" value="Bacteria"/>
</dbReference>
<proteinExistence type="inferred from homology"/>
<dbReference type="FunFam" id="3.40.50.720:FF:000084">
    <property type="entry name" value="Short-chain dehydrogenase reductase"/>
    <property type="match status" value="1"/>
</dbReference>
<dbReference type="InterPro" id="IPR036291">
    <property type="entry name" value="NAD(P)-bd_dom_sf"/>
</dbReference>